<gene>
    <name evidence="7" type="ORF">QE417_004621</name>
</gene>
<comment type="caution">
    <text evidence="7">The sequence shown here is derived from an EMBL/GenBank/DDBJ whole genome shotgun (WGS) entry which is preliminary data.</text>
</comment>
<organism evidence="7 8">
    <name type="scientific">Mucilaginibacter terrae</name>
    <dbReference type="NCBI Taxonomy" id="1955052"/>
    <lineage>
        <taxon>Bacteria</taxon>
        <taxon>Pseudomonadati</taxon>
        <taxon>Bacteroidota</taxon>
        <taxon>Sphingobacteriia</taxon>
        <taxon>Sphingobacteriales</taxon>
        <taxon>Sphingobacteriaceae</taxon>
        <taxon>Mucilaginibacter</taxon>
    </lineage>
</organism>
<evidence type="ECO:0000256" key="4">
    <source>
        <dbReference type="ARBA" id="ARBA00022679"/>
    </source>
</evidence>
<dbReference type="RefSeq" id="WP_311954244.1">
    <property type="nucleotide sequence ID" value="NZ_JAVLVU010000001.1"/>
</dbReference>
<keyword evidence="4 7" id="KW-0808">Transferase</keyword>
<dbReference type="InterPro" id="IPR050596">
    <property type="entry name" value="AspAT/PAT-like"/>
</dbReference>
<dbReference type="CDD" id="cd00609">
    <property type="entry name" value="AAT_like"/>
    <property type="match status" value="1"/>
</dbReference>
<dbReference type="Proteomes" id="UP001258315">
    <property type="component" value="Unassembled WGS sequence"/>
</dbReference>
<dbReference type="EC" id="2.6.1.1" evidence="7"/>
<evidence type="ECO:0000256" key="5">
    <source>
        <dbReference type="ARBA" id="ARBA00022898"/>
    </source>
</evidence>
<dbReference type="InterPro" id="IPR004839">
    <property type="entry name" value="Aminotransferase_I/II_large"/>
</dbReference>
<evidence type="ECO:0000256" key="3">
    <source>
        <dbReference type="ARBA" id="ARBA00022576"/>
    </source>
</evidence>
<dbReference type="InterPro" id="IPR015422">
    <property type="entry name" value="PyrdxlP-dep_Trfase_small"/>
</dbReference>
<evidence type="ECO:0000256" key="2">
    <source>
        <dbReference type="ARBA" id="ARBA00007441"/>
    </source>
</evidence>
<sequence>MPKISNKGQVIPASPIRKLTPFAEQAKLDGKKVYHLNIGQPDIETPEGMLNAVKNIDFKVWAYTASEGTLSYRKKLTEYYNKLNYGIDPSNIIVTTGGSEAITIAMMTCLNPGDEVIIPEPFYANYNSFAVQSDIVVKPILSYIDNGFALPAISEFEKLITNRTKAIIICNPNNPTGYLYSKEEMQALKELVLKYDLYLFSDEAYREFCYDGREFISPMHLEGIDDNVIIMDTVSKRYSACGARLGCLITKNKEVLQAALKFAQARLSPGLVEQIAGEAAVDTPDSYFETVNKEYTHRRDILVNALNQMDGVFCPNPGGAFYVVAKLPIDNADKFCQWILESFSHNNATVMMAPATGFYSTKGAGVNEVRMAYVLNTTDLQNAMTCLEEALKVYPGTVEQEQVAASVQS</sequence>
<comment type="cofactor">
    <cofactor evidence="1">
        <name>pyridoxal 5'-phosphate</name>
        <dbReference type="ChEBI" id="CHEBI:597326"/>
    </cofactor>
</comment>
<dbReference type="NCBIfam" id="NF005744">
    <property type="entry name" value="PRK07568.1"/>
    <property type="match status" value="1"/>
</dbReference>
<feature type="domain" description="Aminotransferase class I/classII large" evidence="6">
    <location>
        <begin position="32"/>
        <end position="343"/>
    </location>
</feature>
<evidence type="ECO:0000256" key="1">
    <source>
        <dbReference type="ARBA" id="ARBA00001933"/>
    </source>
</evidence>
<name>A0ABU3H0K7_9SPHI</name>
<dbReference type="GO" id="GO:0004069">
    <property type="term" value="F:L-aspartate:2-oxoglutarate aminotransferase activity"/>
    <property type="evidence" value="ECO:0007669"/>
    <property type="project" value="UniProtKB-EC"/>
</dbReference>
<proteinExistence type="inferred from homology"/>
<protein>
    <submittedName>
        <fullName evidence="7">Aspartate aminotransferase</fullName>
        <ecNumber evidence="7">2.6.1.1</ecNumber>
    </submittedName>
</protein>
<evidence type="ECO:0000259" key="6">
    <source>
        <dbReference type="Pfam" id="PF00155"/>
    </source>
</evidence>
<dbReference type="PANTHER" id="PTHR46383">
    <property type="entry name" value="ASPARTATE AMINOTRANSFERASE"/>
    <property type="match status" value="1"/>
</dbReference>
<evidence type="ECO:0000313" key="7">
    <source>
        <dbReference type="EMBL" id="MDT3405549.1"/>
    </source>
</evidence>
<reference evidence="8" key="1">
    <citation type="submission" date="2023-07" db="EMBL/GenBank/DDBJ databases">
        <title>Functional and genomic diversity of the sorghum phyllosphere microbiome.</title>
        <authorList>
            <person name="Shade A."/>
        </authorList>
    </citation>
    <scope>NUCLEOTIDE SEQUENCE [LARGE SCALE GENOMIC DNA]</scope>
    <source>
        <strain evidence="8">SORGH_AS_0422</strain>
    </source>
</reference>
<comment type="similarity">
    <text evidence="2">Belongs to the class-I pyridoxal-phosphate-dependent aminotransferase family.</text>
</comment>
<dbReference type="InterPro" id="IPR015424">
    <property type="entry name" value="PyrdxlP-dep_Trfase"/>
</dbReference>
<evidence type="ECO:0000313" key="8">
    <source>
        <dbReference type="Proteomes" id="UP001258315"/>
    </source>
</evidence>
<dbReference type="Gene3D" id="3.90.1150.10">
    <property type="entry name" value="Aspartate Aminotransferase, domain 1"/>
    <property type="match status" value="1"/>
</dbReference>
<dbReference type="Gene3D" id="3.40.640.10">
    <property type="entry name" value="Type I PLP-dependent aspartate aminotransferase-like (Major domain)"/>
    <property type="match status" value="1"/>
</dbReference>
<dbReference type="EMBL" id="JAVLVU010000001">
    <property type="protein sequence ID" value="MDT3405549.1"/>
    <property type="molecule type" value="Genomic_DNA"/>
</dbReference>
<keyword evidence="3 7" id="KW-0032">Aminotransferase</keyword>
<accession>A0ABU3H0K7</accession>
<dbReference type="PANTHER" id="PTHR46383:SF2">
    <property type="entry name" value="AMINOTRANSFERASE"/>
    <property type="match status" value="1"/>
</dbReference>
<dbReference type="SUPFAM" id="SSF53383">
    <property type="entry name" value="PLP-dependent transferases"/>
    <property type="match status" value="1"/>
</dbReference>
<dbReference type="Pfam" id="PF00155">
    <property type="entry name" value="Aminotran_1_2"/>
    <property type="match status" value="1"/>
</dbReference>
<keyword evidence="8" id="KW-1185">Reference proteome</keyword>
<dbReference type="InterPro" id="IPR015421">
    <property type="entry name" value="PyrdxlP-dep_Trfase_major"/>
</dbReference>
<keyword evidence="5" id="KW-0663">Pyridoxal phosphate</keyword>